<dbReference type="OrthoDB" id="9802640at2"/>
<evidence type="ECO:0000256" key="1">
    <source>
        <dbReference type="SAM" id="MobiDB-lite"/>
    </source>
</evidence>
<dbReference type="RefSeq" id="WP_065974186.1">
    <property type="nucleotide sequence ID" value="NZ_LWRY01000116.1"/>
</dbReference>
<dbReference type="EMBL" id="LWRY01000116">
    <property type="protein sequence ID" value="OCX72171.1"/>
    <property type="molecule type" value="Genomic_DNA"/>
</dbReference>
<feature type="region of interest" description="Disordered" evidence="1">
    <location>
        <begin position="116"/>
        <end position="145"/>
    </location>
</feature>
<name>A0A1C2J6R0_ACITH</name>
<organism evidence="3 4">
    <name type="scientific">Acidithiobacillus thiooxidans</name>
    <name type="common">Thiobacillus thiooxidans</name>
    <dbReference type="NCBI Taxonomy" id="930"/>
    <lineage>
        <taxon>Bacteria</taxon>
        <taxon>Pseudomonadati</taxon>
        <taxon>Pseudomonadota</taxon>
        <taxon>Acidithiobacillia</taxon>
        <taxon>Acidithiobacillales</taxon>
        <taxon>Acidithiobacillaceae</taxon>
        <taxon>Acidithiobacillus</taxon>
    </lineage>
</organism>
<dbReference type="GO" id="GO:0008270">
    <property type="term" value="F:zinc ion binding"/>
    <property type="evidence" value="ECO:0007669"/>
    <property type="project" value="InterPro"/>
</dbReference>
<dbReference type="GO" id="GO:0004519">
    <property type="term" value="F:endonuclease activity"/>
    <property type="evidence" value="ECO:0007669"/>
    <property type="project" value="InterPro"/>
</dbReference>
<sequence length="479" mass="54324">MFVFVMDQYGRPGHPTRRMDWVRKQLKRKRAKLVGGGISGKPAVLVLREQSFNRNETVNRQFFVTLDTGFRNIGYAVTEWLVNGTLRVLLKGTLAARTPEIRGLMDERAMYRRTRRYNRRVNVKKKGQSPKHRPPRYESRGKRDSVTLKHGLETHRNLYARLARLVPLPNHQVTQGFESVFFDLRALAHGKPRTGSGYQVSPLGKGTGEKTHRFVVRRDGGCVICGSRDRLQDHHLRKRSKQGSDRASNRVTLCEDCHADVHAGLIALPITDGTQWRDASAVNAVCGKLRKQSMVLNIVPVPVVQSVAARRRLGLEKTHALDAVSVAAAMTGAGRVDQQDAVNLDLTQYRRHRRAHIHAQRDRRYYLPGVSAPVAHNRRKRCDQGDVDSLAEFRKKRPADVGRLTVRKSVRLYTPNRAKAPAVGGDVWTWRGKSFVVQGIKNRGRYLHSAELQPLVEKTYVPVSQAKRYLRNTGMVPCR</sequence>
<dbReference type="GO" id="GO:0003676">
    <property type="term" value="F:nucleic acid binding"/>
    <property type="evidence" value="ECO:0007669"/>
    <property type="project" value="InterPro"/>
</dbReference>
<accession>A0A1C2J6R0</accession>
<dbReference type="AlphaFoldDB" id="A0A1C2J6R0"/>
<evidence type="ECO:0000313" key="3">
    <source>
        <dbReference type="EMBL" id="OCX72171.1"/>
    </source>
</evidence>
<feature type="compositionally biased region" description="Basic and acidic residues" evidence="1">
    <location>
        <begin position="135"/>
        <end position="145"/>
    </location>
</feature>
<feature type="domain" description="HNH nuclease" evidence="2">
    <location>
        <begin position="210"/>
        <end position="259"/>
    </location>
</feature>
<dbReference type="SMART" id="SM00507">
    <property type="entry name" value="HNHc"/>
    <property type="match status" value="1"/>
</dbReference>
<dbReference type="InterPro" id="IPR025938">
    <property type="entry name" value="RRXRR_dom"/>
</dbReference>
<comment type="caution">
    <text evidence="3">The sequence shown here is derived from an EMBL/GenBank/DDBJ whole genome shotgun (WGS) entry which is preliminary data.</text>
</comment>
<dbReference type="Gene3D" id="1.10.30.50">
    <property type="match status" value="1"/>
</dbReference>
<dbReference type="CDD" id="cd00085">
    <property type="entry name" value="HNHc"/>
    <property type="match status" value="1"/>
</dbReference>
<reference evidence="3" key="1">
    <citation type="journal article" date="2016" name="Int. J. Mol. Sci.">
        <title>Comparative genomics of the extreme acidophile Acidithiobacillus thiooxidans reveals intraspecific divergence and niche adaptation.</title>
        <authorList>
            <person name="Zhang X."/>
            <person name="Feng X."/>
            <person name="Tao J."/>
            <person name="Ma L."/>
            <person name="Xiao Y."/>
            <person name="Liang Y."/>
            <person name="Liu X."/>
            <person name="Yin H."/>
        </authorList>
    </citation>
    <scope>NUCLEOTIDE SEQUENCE [LARGE SCALE GENOMIC DNA]</scope>
    <source>
        <strain evidence="3">DXS-W</strain>
    </source>
</reference>
<dbReference type="InterPro" id="IPR002711">
    <property type="entry name" value="HNH"/>
</dbReference>
<dbReference type="Pfam" id="PF14239">
    <property type="entry name" value="RRXRR"/>
    <property type="match status" value="1"/>
</dbReference>
<proteinExistence type="predicted"/>
<feature type="compositionally biased region" description="Basic residues" evidence="1">
    <location>
        <begin position="116"/>
        <end position="134"/>
    </location>
</feature>
<dbReference type="Proteomes" id="UP000095008">
    <property type="component" value="Unassembled WGS sequence"/>
</dbReference>
<dbReference type="InterPro" id="IPR003615">
    <property type="entry name" value="HNH_nuc"/>
</dbReference>
<evidence type="ECO:0000313" key="4">
    <source>
        <dbReference type="Proteomes" id="UP000095008"/>
    </source>
</evidence>
<gene>
    <name evidence="3" type="ORF">A6M23_10265</name>
</gene>
<keyword evidence="4" id="KW-1185">Reference proteome</keyword>
<dbReference type="Pfam" id="PF01844">
    <property type="entry name" value="HNH"/>
    <property type="match status" value="1"/>
</dbReference>
<protein>
    <recommendedName>
        <fullName evidence="2">HNH nuclease domain-containing protein</fullName>
    </recommendedName>
</protein>
<evidence type="ECO:0000259" key="2">
    <source>
        <dbReference type="SMART" id="SM00507"/>
    </source>
</evidence>